<protein>
    <recommendedName>
        <fullName evidence="3">GatB/YqeY domain-containing protein</fullName>
    </recommendedName>
</protein>
<dbReference type="InterPro" id="IPR042184">
    <property type="entry name" value="YqeY/Aim41_N"/>
</dbReference>
<dbReference type="RefSeq" id="WP_049684973.1">
    <property type="nucleotide sequence ID" value="NZ_CP009170.1"/>
</dbReference>
<dbReference type="Pfam" id="PF09424">
    <property type="entry name" value="YqeY"/>
    <property type="match status" value="1"/>
</dbReference>
<dbReference type="STRING" id="2325.TKV_c10000"/>
<dbReference type="InterPro" id="IPR023168">
    <property type="entry name" value="GatB_Yqey_C_2"/>
</dbReference>
<gene>
    <name evidence="1" type="ORF">TKV_c10000</name>
</gene>
<dbReference type="eggNOG" id="COG1610">
    <property type="taxonomic scope" value="Bacteria"/>
</dbReference>
<dbReference type="AlphaFoldDB" id="A0A097AQT8"/>
<dbReference type="Proteomes" id="UP000029669">
    <property type="component" value="Chromosome"/>
</dbReference>
<dbReference type="HOGENOM" id="CLU_079430_2_1_9"/>
<dbReference type="PANTHER" id="PTHR28055:SF1">
    <property type="entry name" value="ALTERED INHERITANCE OF MITOCHONDRIA PROTEIN 41, MITOCHONDRIAL"/>
    <property type="match status" value="1"/>
</dbReference>
<dbReference type="Gene3D" id="1.10.10.410">
    <property type="match status" value="1"/>
</dbReference>
<dbReference type="KEGG" id="tki:TKV_c10000"/>
<evidence type="ECO:0000313" key="1">
    <source>
        <dbReference type="EMBL" id="AIS52177.1"/>
    </source>
</evidence>
<accession>A0A097AQT8</accession>
<dbReference type="EMBL" id="CP009170">
    <property type="protein sequence ID" value="AIS52177.1"/>
    <property type="molecule type" value="Genomic_DNA"/>
</dbReference>
<dbReference type="GO" id="GO:0016884">
    <property type="term" value="F:carbon-nitrogen ligase activity, with glutamine as amido-N-donor"/>
    <property type="evidence" value="ECO:0007669"/>
    <property type="project" value="InterPro"/>
</dbReference>
<dbReference type="SUPFAM" id="SSF89095">
    <property type="entry name" value="GatB/YqeY motif"/>
    <property type="match status" value="1"/>
</dbReference>
<dbReference type="Gene3D" id="1.10.1510.10">
    <property type="entry name" value="Uncharacterised protein YqeY/AIM41 PF09424, N-terminal domain"/>
    <property type="match status" value="1"/>
</dbReference>
<organism evidence="1 2">
    <name type="scientific">Thermoanaerobacter kivui</name>
    <name type="common">Acetogenium kivui</name>
    <dbReference type="NCBI Taxonomy" id="2325"/>
    <lineage>
        <taxon>Bacteria</taxon>
        <taxon>Bacillati</taxon>
        <taxon>Bacillota</taxon>
        <taxon>Clostridia</taxon>
        <taxon>Thermoanaerobacterales</taxon>
        <taxon>Thermoanaerobacteraceae</taxon>
        <taxon>Thermoanaerobacter</taxon>
    </lineage>
</organism>
<name>A0A097AQT8_THEKI</name>
<dbReference type="OrthoDB" id="9794041at2"/>
<proteinExistence type="predicted"/>
<reference evidence="2" key="1">
    <citation type="journal article" date="2015" name="Genome Announc.">
        <title>Whole-Genome Sequences of 80 Environmental and Clinical Isolates of Burkholderia pseudomallei.</title>
        <authorList>
            <person name="Johnson S.L."/>
            <person name="Baker A.L."/>
            <person name="Chain P.S."/>
            <person name="Currie B.J."/>
            <person name="Daligault H.E."/>
            <person name="Davenport K.W."/>
            <person name="Davis C.B."/>
            <person name="Inglis T.J."/>
            <person name="Kaestli M."/>
            <person name="Koren S."/>
            <person name="Mayo M."/>
            <person name="Merritt A.J."/>
            <person name="Price E.P."/>
            <person name="Sarovich D.S."/>
            <person name="Warner J."/>
            <person name="Rosovitz M.J."/>
        </authorList>
    </citation>
    <scope>NUCLEOTIDE SEQUENCE [LARGE SCALE GENOMIC DNA]</scope>
    <source>
        <strain evidence="2">DSM 2030</strain>
    </source>
</reference>
<dbReference type="PANTHER" id="PTHR28055">
    <property type="entry name" value="ALTERED INHERITANCE OF MITOCHONDRIA PROTEIN 41, MITOCHONDRIAL"/>
    <property type="match status" value="1"/>
</dbReference>
<evidence type="ECO:0008006" key="3">
    <source>
        <dbReference type="Google" id="ProtNLM"/>
    </source>
</evidence>
<evidence type="ECO:0000313" key="2">
    <source>
        <dbReference type="Proteomes" id="UP000029669"/>
    </source>
</evidence>
<dbReference type="InterPro" id="IPR019004">
    <property type="entry name" value="YqeY/Aim41"/>
</dbReference>
<sequence>MTLKERIYKDMVEAMKNKDSFKKNILSMVRSAILQVEKDTQKELDDAGVINVISKEIKQRKEVLPDYERNGRQDLVEKAKKEIEIMLTYLPEQLTEEEIEQIVKKVIEETGAANKSDIGKVMAKVMPMVKGRADGNLVKTIVSRYLQ</sequence>
<dbReference type="InterPro" id="IPR003789">
    <property type="entry name" value="Asn/Gln_tRNA_amidoTrase-B-like"/>
</dbReference>
<keyword evidence="2" id="KW-1185">Reference proteome</keyword>